<comment type="caution">
    <text evidence="2">The sequence shown here is derived from an EMBL/GenBank/DDBJ whole genome shotgun (WGS) entry which is preliminary data.</text>
</comment>
<organism evidence="2 3">
    <name type="scientific">Actinoplanes auranticolor</name>
    <dbReference type="NCBI Taxonomy" id="47988"/>
    <lineage>
        <taxon>Bacteria</taxon>
        <taxon>Bacillati</taxon>
        <taxon>Actinomycetota</taxon>
        <taxon>Actinomycetes</taxon>
        <taxon>Micromonosporales</taxon>
        <taxon>Micromonosporaceae</taxon>
        <taxon>Actinoplanes</taxon>
    </lineage>
</organism>
<evidence type="ECO:0000313" key="2">
    <source>
        <dbReference type="EMBL" id="GIM80096.1"/>
    </source>
</evidence>
<sequence>MDSDTWSAVGTGVGAIAALGSLAAAIIAARIAADARKATQTLTDIEARREWRELTPTFELTLRAVTEEYADLRVELAGPTALGRLDEIKLTVRDDQHGRGASSIAGGPTDEQIRNHVWGAYRFRRGVDGGSDSGRSVAPFPLPIGEFTRKAMDQQVPPQWAKHLTKADWQRQYAGKPVRFLLDCRRDGFPPWRVPIEATLVPVPEETQST</sequence>
<name>A0A919VWZ7_9ACTN</name>
<protein>
    <submittedName>
        <fullName evidence="2">Uncharacterized protein</fullName>
    </submittedName>
</protein>
<gene>
    <name evidence="2" type="ORF">Aau02nite_88970</name>
</gene>
<dbReference type="Proteomes" id="UP000681340">
    <property type="component" value="Unassembled WGS sequence"/>
</dbReference>
<keyword evidence="1" id="KW-1133">Transmembrane helix</keyword>
<feature type="transmembrane region" description="Helical" evidence="1">
    <location>
        <begin position="6"/>
        <end position="29"/>
    </location>
</feature>
<dbReference type="AlphaFoldDB" id="A0A919VWZ7"/>
<dbReference type="EMBL" id="BOQL01000089">
    <property type="protein sequence ID" value="GIM80096.1"/>
    <property type="molecule type" value="Genomic_DNA"/>
</dbReference>
<dbReference type="RefSeq" id="WP_212994677.1">
    <property type="nucleotide sequence ID" value="NZ_BAABEA010000023.1"/>
</dbReference>
<keyword evidence="3" id="KW-1185">Reference proteome</keyword>
<keyword evidence="1" id="KW-0472">Membrane</keyword>
<accession>A0A919VWZ7</accession>
<evidence type="ECO:0000256" key="1">
    <source>
        <dbReference type="SAM" id="Phobius"/>
    </source>
</evidence>
<evidence type="ECO:0000313" key="3">
    <source>
        <dbReference type="Proteomes" id="UP000681340"/>
    </source>
</evidence>
<proteinExistence type="predicted"/>
<keyword evidence="1" id="KW-0812">Transmembrane</keyword>
<reference evidence="2" key="1">
    <citation type="submission" date="2021-03" db="EMBL/GenBank/DDBJ databases">
        <title>Whole genome shotgun sequence of Actinoplanes auranticolor NBRC 12245.</title>
        <authorList>
            <person name="Komaki H."/>
            <person name="Tamura T."/>
        </authorList>
    </citation>
    <scope>NUCLEOTIDE SEQUENCE</scope>
    <source>
        <strain evidence="2">NBRC 12245</strain>
    </source>
</reference>